<evidence type="ECO:0000313" key="4">
    <source>
        <dbReference type="EMBL" id="GER56257.1"/>
    </source>
</evidence>
<dbReference type="PANTHER" id="PTHR47350">
    <property type="entry name" value="PROTEIN IWS1 HOMOLOG 1"/>
    <property type="match status" value="1"/>
</dbReference>
<dbReference type="SUPFAM" id="SSF47676">
    <property type="entry name" value="Conserved domain common to transcription factors TFIIS, elongin A, CRSP70"/>
    <property type="match status" value="1"/>
</dbReference>
<feature type="compositionally biased region" description="Basic and acidic residues" evidence="2">
    <location>
        <begin position="450"/>
        <end position="459"/>
    </location>
</feature>
<dbReference type="Proteomes" id="UP000325081">
    <property type="component" value="Unassembled WGS sequence"/>
</dbReference>
<accession>A0A5A7RGB3</accession>
<dbReference type="InterPro" id="IPR044204">
    <property type="entry name" value="IWS1/2"/>
</dbReference>
<keyword evidence="1" id="KW-0539">Nucleus</keyword>
<dbReference type="GO" id="GO:0005634">
    <property type="term" value="C:nucleus"/>
    <property type="evidence" value="ECO:0007669"/>
    <property type="project" value="UniProtKB-SubCell"/>
</dbReference>
<dbReference type="PANTHER" id="PTHR47350:SF4">
    <property type="entry name" value="PROTEIN IWS1 HOMOLOG 1"/>
    <property type="match status" value="1"/>
</dbReference>
<dbReference type="Pfam" id="PF08711">
    <property type="entry name" value="Med26"/>
    <property type="match status" value="1"/>
</dbReference>
<gene>
    <name evidence="4" type="ORF">STAS_33984</name>
</gene>
<feature type="domain" description="TFIIS N-terminal" evidence="3">
    <location>
        <begin position="294"/>
        <end position="377"/>
    </location>
</feature>
<comment type="caution">
    <text evidence="4">The sequence shown here is derived from an EMBL/GenBank/DDBJ whole genome shotgun (WGS) entry which is preliminary data.</text>
</comment>
<dbReference type="InterPro" id="IPR017923">
    <property type="entry name" value="TFIIS_N"/>
</dbReference>
<evidence type="ECO:0000313" key="5">
    <source>
        <dbReference type="Proteomes" id="UP000325081"/>
    </source>
</evidence>
<evidence type="ECO:0000256" key="1">
    <source>
        <dbReference type="PROSITE-ProRule" id="PRU00649"/>
    </source>
</evidence>
<sequence length="549" mass="62059">MGYDNDPYRDEDGEPLMDFDEDIQSDGDERHQDFLDDVDGAGYDHAQRSPTPVYDDSKSKPRKRLIKKSSSGIESGPVDFGLDDDTGDVGRDYDVDEVGIAREDYSDGAKRKENRGDKLKILEKKRKGERMEAKIKVRKSGGGRMRDQVADPETKEMWDTVAGGDSEDDQDGVRTLDDDNFIDDSGVDPAHHYGSDNEHSPSRAPQAEEGEEDDEIKELFKMGKKKKKNEKSAAEVALLVENVMAELEVVAEEDAELNRQGKPAINKLRKLSLLEDVLSKKQLQHEFLDHGVLTLLKNWLEPLPDGSLPNINIRAAVLKILNDFPIDLEQYDRREQLKKSGLGKVIMFLSKSDEETTSNRKLAKELVDKWSRPIFNKSTRFEDMKNFEDERALRRPPPKRVNKAAGMSSQDDDLDLAKLSQGSKSGQSSSRLHASRPEAMSMDFVVRPQSKVDPDEIRARSKQMVQDPRRAKDKDIRQCERLVLSLLDSFSLHVYLCARDLTCDVLHTSPHEQEVAAVESTKEEAATGYKAERRGSWHGEISLILVLSY</sequence>
<evidence type="ECO:0000259" key="3">
    <source>
        <dbReference type="PROSITE" id="PS51319"/>
    </source>
</evidence>
<feature type="region of interest" description="Disordered" evidence="2">
    <location>
        <begin position="387"/>
        <end position="471"/>
    </location>
</feature>
<keyword evidence="5" id="KW-1185">Reference proteome</keyword>
<dbReference type="Gene3D" id="1.20.930.10">
    <property type="entry name" value="Conserved domain common to transcription factors TFIIS, elongin A, CRSP70"/>
    <property type="match status" value="1"/>
</dbReference>
<dbReference type="OrthoDB" id="21124at2759"/>
<feature type="region of interest" description="Disordered" evidence="2">
    <location>
        <begin position="1"/>
        <end position="94"/>
    </location>
</feature>
<organism evidence="4 5">
    <name type="scientific">Striga asiatica</name>
    <name type="common">Asiatic witchweed</name>
    <name type="synonym">Buchnera asiatica</name>
    <dbReference type="NCBI Taxonomy" id="4170"/>
    <lineage>
        <taxon>Eukaryota</taxon>
        <taxon>Viridiplantae</taxon>
        <taxon>Streptophyta</taxon>
        <taxon>Embryophyta</taxon>
        <taxon>Tracheophyta</taxon>
        <taxon>Spermatophyta</taxon>
        <taxon>Magnoliopsida</taxon>
        <taxon>eudicotyledons</taxon>
        <taxon>Gunneridae</taxon>
        <taxon>Pentapetalae</taxon>
        <taxon>asterids</taxon>
        <taxon>lamiids</taxon>
        <taxon>Lamiales</taxon>
        <taxon>Orobanchaceae</taxon>
        <taxon>Buchnereae</taxon>
        <taxon>Striga</taxon>
    </lineage>
</organism>
<dbReference type="AlphaFoldDB" id="A0A5A7RGB3"/>
<dbReference type="PROSITE" id="PS51319">
    <property type="entry name" value="TFIIS_N"/>
    <property type="match status" value="1"/>
</dbReference>
<feature type="compositionally biased region" description="Acidic residues" evidence="2">
    <location>
        <begin position="11"/>
        <end position="26"/>
    </location>
</feature>
<feature type="compositionally biased region" description="Basic and acidic residues" evidence="2">
    <location>
        <begin position="1"/>
        <end position="10"/>
    </location>
</feature>
<feature type="region of interest" description="Disordered" evidence="2">
    <location>
        <begin position="130"/>
        <end position="214"/>
    </location>
</feature>
<dbReference type="InterPro" id="IPR035441">
    <property type="entry name" value="TFIIS/LEDGF_dom_sf"/>
</dbReference>
<dbReference type="GO" id="GO:0032784">
    <property type="term" value="P:regulation of DNA-templated transcription elongation"/>
    <property type="evidence" value="ECO:0007669"/>
    <property type="project" value="InterPro"/>
</dbReference>
<reference evidence="5" key="1">
    <citation type="journal article" date="2019" name="Curr. Biol.">
        <title>Genome Sequence of Striga asiatica Provides Insight into the Evolution of Plant Parasitism.</title>
        <authorList>
            <person name="Yoshida S."/>
            <person name="Kim S."/>
            <person name="Wafula E.K."/>
            <person name="Tanskanen J."/>
            <person name="Kim Y.M."/>
            <person name="Honaas L."/>
            <person name="Yang Z."/>
            <person name="Spallek T."/>
            <person name="Conn C.E."/>
            <person name="Ichihashi Y."/>
            <person name="Cheong K."/>
            <person name="Cui S."/>
            <person name="Der J.P."/>
            <person name="Gundlach H."/>
            <person name="Jiao Y."/>
            <person name="Hori C."/>
            <person name="Ishida J.K."/>
            <person name="Kasahara H."/>
            <person name="Kiba T."/>
            <person name="Kim M.S."/>
            <person name="Koo N."/>
            <person name="Laohavisit A."/>
            <person name="Lee Y.H."/>
            <person name="Lumba S."/>
            <person name="McCourt P."/>
            <person name="Mortimer J.C."/>
            <person name="Mutuku J.M."/>
            <person name="Nomura T."/>
            <person name="Sasaki-Sekimoto Y."/>
            <person name="Seto Y."/>
            <person name="Wang Y."/>
            <person name="Wakatake T."/>
            <person name="Sakakibara H."/>
            <person name="Demura T."/>
            <person name="Yamaguchi S."/>
            <person name="Yoneyama K."/>
            <person name="Manabe R.I."/>
            <person name="Nelson D.C."/>
            <person name="Schulman A.H."/>
            <person name="Timko M.P."/>
            <person name="dePamphilis C.W."/>
            <person name="Choi D."/>
            <person name="Shirasu K."/>
        </authorList>
    </citation>
    <scope>NUCLEOTIDE SEQUENCE [LARGE SCALE GENOMIC DNA]</scope>
    <source>
        <strain evidence="5">cv. UVA1</strain>
    </source>
</reference>
<feature type="compositionally biased region" description="Basic and acidic residues" evidence="2">
    <location>
        <begin position="144"/>
        <end position="158"/>
    </location>
</feature>
<name>A0A5A7RGB3_STRAF</name>
<dbReference type="GO" id="GO:0009742">
    <property type="term" value="P:brassinosteroid mediated signaling pathway"/>
    <property type="evidence" value="ECO:0007669"/>
    <property type="project" value="InterPro"/>
</dbReference>
<comment type="subcellular location">
    <subcellularLocation>
        <location evidence="1">Nucleus</location>
    </subcellularLocation>
</comment>
<dbReference type="EMBL" id="BKCP01012625">
    <property type="protein sequence ID" value="GER56257.1"/>
    <property type="molecule type" value="Genomic_DNA"/>
</dbReference>
<protein>
    <submittedName>
        <fullName evidence="4">Transcription factor IWS1</fullName>
    </submittedName>
</protein>
<feature type="compositionally biased region" description="Low complexity" evidence="2">
    <location>
        <begin position="420"/>
        <end position="430"/>
    </location>
</feature>
<evidence type="ECO:0000256" key="2">
    <source>
        <dbReference type="SAM" id="MobiDB-lite"/>
    </source>
</evidence>
<proteinExistence type="predicted"/>
<feature type="compositionally biased region" description="Basic and acidic residues" evidence="2">
    <location>
        <begin position="189"/>
        <end position="201"/>
    </location>
</feature>